<feature type="compositionally biased region" description="Basic and acidic residues" evidence="1">
    <location>
        <begin position="34"/>
        <end position="50"/>
    </location>
</feature>
<gene>
    <name evidence="2" type="ORF">K505DRAFT_367953</name>
</gene>
<accession>A0A6A6WRM9</accession>
<organism evidence="2 3">
    <name type="scientific">Melanomma pulvis-pyrius CBS 109.77</name>
    <dbReference type="NCBI Taxonomy" id="1314802"/>
    <lineage>
        <taxon>Eukaryota</taxon>
        <taxon>Fungi</taxon>
        <taxon>Dikarya</taxon>
        <taxon>Ascomycota</taxon>
        <taxon>Pezizomycotina</taxon>
        <taxon>Dothideomycetes</taxon>
        <taxon>Pleosporomycetidae</taxon>
        <taxon>Pleosporales</taxon>
        <taxon>Melanommataceae</taxon>
        <taxon>Melanomma</taxon>
    </lineage>
</organism>
<dbReference type="AlphaFoldDB" id="A0A6A6WRM9"/>
<dbReference type="EMBL" id="MU002410">
    <property type="protein sequence ID" value="KAF2786760.1"/>
    <property type="molecule type" value="Genomic_DNA"/>
</dbReference>
<protein>
    <submittedName>
        <fullName evidence="2">Uncharacterized protein</fullName>
    </submittedName>
</protein>
<sequence length="132" mass="13866">MVGSGRRWRWSLIRSVILQDATPGDRMLVVAKGKPRDATRHEAAPREKSTHGRGQRQQDMAEPNSAGGTPSERAATRSRTGKSQEDAATVGGACINGGEGQLDAGQTEDSPDCITQIAAPGPHALEPLAVAD</sequence>
<evidence type="ECO:0000313" key="2">
    <source>
        <dbReference type="EMBL" id="KAF2786760.1"/>
    </source>
</evidence>
<dbReference type="Proteomes" id="UP000799757">
    <property type="component" value="Unassembled WGS sequence"/>
</dbReference>
<evidence type="ECO:0000256" key="1">
    <source>
        <dbReference type="SAM" id="MobiDB-lite"/>
    </source>
</evidence>
<proteinExistence type="predicted"/>
<name>A0A6A6WRM9_9PLEO</name>
<keyword evidence="3" id="KW-1185">Reference proteome</keyword>
<evidence type="ECO:0000313" key="3">
    <source>
        <dbReference type="Proteomes" id="UP000799757"/>
    </source>
</evidence>
<feature type="region of interest" description="Disordered" evidence="1">
    <location>
        <begin position="22"/>
        <end position="132"/>
    </location>
</feature>
<reference evidence="2" key="1">
    <citation type="journal article" date="2020" name="Stud. Mycol.">
        <title>101 Dothideomycetes genomes: a test case for predicting lifestyles and emergence of pathogens.</title>
        <authorList>
            <person name="Haridas S."/>
            <person name="Albert R."/>
            <person name="Binder M."/>
            <person name="Bloem J."/>
            <person name="Labutti K."/>
            <person name="Salamov A."/>
            <person name="Andreopoulos B."/>
            <person name="Baker S."/>
            <person name="Barry K."/>
            <person name="Bills G."/>
            <person name="Bluhm B."/>
            <person name="Cannon C."/>
            <person name="Castanera R."/>
            <person name="Culley D."/>
            <person name="Daum C."/>
            <person name="Ezra D."/>
            <person name="Gonzalez J."/>
            <person name="Henrissat B."/>
            <person name="Kuo A."/>
            <person name="Liang C."/>
            <person name="Lipzen A."/>
            <person name="Lutzoni F."/>
            <person name="Magnuson J."/>
            <person name="Mondo S."/>
            <person name="Nolan M."/>
            <person name="Ohm R."/>
            <person name="Pangilinan J."/>
            <person name="Park H.-J."/>
            <person name="Ramirez L."/>
            <person name="Alfaro M."/>
            <person name="Sun H."/>
            <person name="Tritt A."/>
            <person name="Yoshinaga Y."/>
            <person name="Zwiers L.-H."/>
            <person name="Turgeon B."/>
            <person name="Goodwin S."/>
            <person name="Spatafora J."/>
            <person name="Crous P."/>
            <person name="Grigoriev I."/>
        </authorList>
    </citation>
    <scope>NUCLEOTIDE SEQUENCE</scope>
    <source>
        <strain evidence="2">CBS 109.77</strain>
    </source>
</reference>